<accession>A0A7L4PB03</accession>
<keyword evidence="1" id="KW-0812">Transmembrane</keyword>
<dbReference type="Proteomes" id="UP000554766">
    <property type="component" value="Unassembled WGS sequence"/>
</dbReference>
<dbReference type="EMBL" id="JAAVJF010000003">
    <property type="protein sequence ID" value="NYR15617.1"/>
    <property type="molecule type" value="Genomic_DNA"/>
</dbReference>
<reference evidence="2 3" key="1">
    <citation type="journal article" date="2020" name="Nat. Commun.">
        <title>The structures of two archaeal type IV pili illuminate evolutionary relationships.</title>
        <authorList>
            <person name="Wang F."/>
            <person name="Baquero D.P."/>
            <person name="Su Z."/>
            <person name="Beltran L.C."/>
            <person name="Prangishvili D."/>
            <person name="Krupovic M."/>
            <person name="Egelman E.H."/>
        </authorList>
    </citation>
    <scope>NUCLEOTIDE SEQUENCE [LARGE SCALE GENOMIC DNA]</scope>
    <source>
        <strain evidence="2 3">2GA</strain>
    </source>
</reference>
<keyword evidence="1" id="KW-0472">Membrane</keyword>
<comment type="caution">
    <text evidence="2">The sequence shown here is derived from an EMBL/GenBank/DDBJ whole genome shotgun (WGS) entry which is preliminary data.</text>
</comment>
<evidence type="ECO:0000256" key="1">
    <source>
        <dbReference type="SAM" id="Phobius"/>
    </source>
</evidence>
<sequence>MFIHMATVYGGFLLVMGVMGNEYELVVLGLAMMFLGNLHRLGKIVMRRNKYRIISRHGVKS</sequence>
<name>A0A7L4PB03_9CREN</name>
<dbReference type="OMA" id="FIHMATV"/>
<dbReference type="AlphaFoldDB" id="A0A7L4PB03"/>
<organism evidence="2 3">
    <name type="scientific">Pyrobaculum arsenaticum</name>
    <dbReference type="NCBI Taxonomy" id="121277"/>
    <lineage>
        <taxon>Archaea</taxon>
        <taxon>Thermoproteota</taxon>
        <taxon>Thermoprotei</taxon>
        <taxon>Thermoproteales</taxon>
        <taxon>Thermoproteaceae</taxon>
        <taxon>Pyrobaculum</taxon>
    </lineage>
</organism>
<gene>
    <name evidence="2" type="ORF">HC235_06645</name>
</gene>
<feature type="transmembrane region" description="Helical" evidence="1">
    <location>
        <begin position="12"/>
        <end position="38"/>
    </location>
</feature>
<protein>
    <submittedName>
        <fullName evidence="2">Uncharacterized protein</fullName>
    </submittedName>
</protein>
<evidence type="ECO:0000313" key="3">
    <source>
        <dbReference type="Proteomes" id="UP000554766"/>
    </source>
</evidence>
<keyword evidence="1" id="KW-1133">Transmembrane helix</keyword>
<evidence type="ECO:0000313" key="2">
    <source>
        <dbReference type="EMBL" id="NYR15617.1"/>
    </source>
</evidence>
<proteinExistence type="predicted"/>
<dbReference type="GeneID" id="5055694"/>
<dbReference type="RefSeq" id="WP_011899538.1">
    <property type="nucleotide sequence ID" value="NZ_JAPNUU010000041.1"/>
</dbReference>
<keyword evidence="3" id="KW-1185">Reference proteome</keyword>